<feature type="compositionally biased region" description="Basic and acidic residues" evidence="2">
    <location>
        <begin position="172"/>
        <end position="184"/>
    </location>
</feature>
<evidence type="ECO:0000313" key="6">
    <source>
        <dbReference type="Proteomes" id="UP000004699"/>
    </source>
</evidence>
<proteinExistence type="predicted"/>
<dbReference type="InterPro" id="IPR057840">
    <property type="entry name" value="FimV_N"/>
</dbReference>
<accession>B8KYD3</accession>
<feature type="region of interest" description="Disordered" evidence="2">
    <location>
        <begin position="680"/>
        <end position="726"/>
    </location>
</feature>
<dbReference type="eggNOG" id="COG3170">
    <property type="taxonomic scope" value="Bacteria"/>
</dbReference>
<dbReference type="CDD" id="cd00118">
    <property type="entry name" value="LysM"/>
    <property type="match status" value="1"/>
</dbReference>
<dbReference type="InterPro" id="IPR036779">
    <property type="entry name" value="LysM_dom_sf"/>
</dbReference>
<keyword evidence="3" id="KW-0472">Membrane</keyword>
<sequence length="808" mass="85638">MLNFRRSALFAAIMPLVGAPAWGLGLGEITMQSYLNEPLVAEVALLDVQGLAVDDIKVRLATAEDFDRLGVERAYFLTSVNFDVQVGADGGARILLTTTEPLLEPYLDFILEARWPAGRLLREYTVLVDLPRMDNTRVMASSSSRTEDQQETASEPEPVAEPSAPRASPRAPRPERQYDRDTRVIPEPGSRYLVVKNDTLWDIAAKARPAGASVEQTMLATVDMNPQAFTGGNINGLRAGYVLYLPSDDDIEGSNADAIARVSQHNQDWRDGVRRRPALRVVADSEVEPDYAGTTESTDELAMAESIVNPEAAAPDTVEVAQAGDVAPIDSDESMADSGSTDAMQTSADASGLADIQVRLSELAQQVEQLSQLVSVKDEQIAALQAQLQAKENASVATSAAPARAAAPGSGSFIPWWAYTILGIGVLLGGGWVALRLRNRGEQEASSVAAPVVPARRQDVARPASPAEPVAKSESTPSEDAGLDSGGERGYGQRLYNEYAQEGATADALAEADIYVAYGRYQQAIDLLKAAVDSDPKATGAYSKLLEIYLKTDRREEADALIPAIERTGDAELIAQARSQLTTVDSGPSSPVAIDAAATEDKQAPDWSAPSGGEAALDFEMVSPAVPVEPADTDDKEDDKEIGAAVAGDEDTVTASIANDVDSDLESGLELELELPAREGEEEGGMPAPVAEADWGALDGGGSSSDLHEELELEAASPDPEADEASIDDISSDLADVSSGDEIAAPEDESGDLVVADEGDPIASKLDLARAYIDMGDDDGARPVLEEVIAEGDLQQQAEARELLLRIE</sequence>
<feature type="transmembrane region" description="Helical" evidence="3">
    <location>
        <begin position="416"/>
        <end position="435"/>
    </location>
</feature>
<dbReference type="RefSeq" id="WP_009020841.1">
    <property type="nucleotide sequence ID" value="NZ_DS999411.1"/>
</dbReference>
<keyword evidence="3" id="KW-0812">Transmembrane</keyword>
<dbReference type="InterPro" id="IPR011990">
    <property type="entry name" value="TPR-like_helical_dom_sf"/>
</dbReference>
<feature type="region of interest" description="Disordered" evidence="2">
    <location>
        <begin position="738"/>
        <end position="758"/>
    </location>
</feature>
<dbReference type="InterPro" id="IPR020012">
    <property type="entry name" value="LysM_FimV"/>
</dbReference>
<dbReference type="Pfam" id="PF14559">
    <property type="entry name" value="TPR_19"/>
    <property type="match status" value="1"/>
</dbReference>
<organism evidence="5 6">
    <name type="scientific">Luminiphilus syltensis NOR5-1B</name>
    <dbReference type="NCBI Taxonomy" id="565045"/>
    <lineage>
        <taxon>Bacteria</taxon>
        <taxon>Pseudomonadati</taxon>
        <taxon>Pseudomonadota</taxon>
        <taxon>Gammaproteobacteria</taxon>
        <taxon>Cellvibrionales</taxon>
        <taxon>Halieaceae</taxon>
        <taxon>Luminiphilus</taxon>
    </lineage>
</organism>
<dbReference type="PROSITE" id="PS51782">
    <property type="entry name" value="LYSM"/>
    <property type="match status" value="1"/>
</dbReference>
<feature type="compositionally biased region" description="Acidic residues" evidence="2">
    <location>
        <begin position="744"/>
        <end position="758"/>
    </location>
</feature>
<dbReference type="InterPro" id="IPR018392">
    <property type="entry name" value="LysM"/>
</dbReference>
<name>B8KYD3_9GAMM</name>
<dbReference type="NCBIfam" id="TIGR03505">
    <property type="entry name" value="FimV_core"/>
    <property type="match status" value="1"/>
</dbReference>
<dbReference type="STRING" id="565045.NOR51B_2045"/>
<gene>
    <name evidence="5" type="ORF">NOR51B_2045</name>
</gene>
<evidence type="ECO:0000256" key="1">
    <source>
        <dbReference type="SAM" id="Coils"/>
    </source>
</evidence>
<dbReference type="Gene3D" id="1.25.40.10">
    <property type="entry name" value="Tetratricopeptide repeat domain"/>
    <property type="match status" value="1"/>
</dbReference>
<feature type="region of interest" description="Disordered" evidence="2">
    <location>
        <begin position="327"/>
        <end position="347"/>
    </location>
</feature>
<dbReference type="Gene3D" id="3.10.350.10">
    <property type="entry name" value="LysM domain"/>
    <property type="match status" value="1"/>
</dbReference>
<feature type="coiled-coil region" evidence="1">
    <location>
        <begin position="353"/>
        <end position="394"/>
    </location>
</feature>
<dbReference type="InterPro" id="IPR020011">
    <property type="entry name" value="FimV_C"/>
</dbReference>
<protein>
    <submittedName>
        <fullName evidence="5">LysM domain protein</fullName>
    </submittedName>
</protein>
<feature type="compositionally biased region" description="Low complexity" evidence="2">
    <location>
        <begin position="446"/>
        <end position="455"/>
    </location>
</feature>
<evidence type="ECO:0000259" key="4">
    <source>
        <dbReference type="PROSITE" id="PS51782"/>
    </source>
</evidence>
<dbReference type="EMBL" id="DS999411">
    <property type="protein sequence ID" value="EED36097.1"/>
    <property type="molecule type" value="Genomic_DNA"/>
</dbReference>
<keyword evidence="3" id="KW-1133">Transmembrane helix</keyword>
<reference evidence="6" key="1">
    <citation type="journal article" date="2013" name="BMC Microbiol.">
        <title>Taxonomy and evolution of bacteriochlorophyll a-containing members of the OM60/NOR5 clade of marine gammaproteobacteria: description of Luminiphilus syltensis gen. nov., sp. nov., reclassification of Haliea rubra as Pseudohaliea rubra gen. nov., comb. nov., and emendation of Chromatocurvus halotolerans.</title>
        <authorList>
            <person name="Spring S."/>
            <person name="Riedel T."/>
            <person name="Sproer C."/>
            <person name="Yan S."/>
            <person name="Harder J."/>
            <person name="Fuchs B.M."/>
        </authorList>
    </citation>
    <scope>NUCLEOTIDE SEQUENCE [LARGE SCALE GENOMIC DNA]</scope>
    <source>
        <strain evidence="6">NOR51-B</strain>
    </source>
</reference>
<dbReference type="HOGENOM" id="CLU_007099_1_0_6"/>
<evidence type="ECO:0000256" key="3">
    <source>
        <dbReference type="SAM" id="Phobius"/>
    </source>
</evidence>
<dbReference type="InterPro" id="IPR038440">
    <property type="entry name" value="FimV_C_sf"/>
</dbReference>
<evidence type="ECO:0000256" key="2">
    <source>
        <dbReference type="SAM" id="MobiDB-lite"/>
    </source>
</evidence>
<feature type="region of interest" description="Disordered" evidence="2">
    <location>
        <begin position="446"/>
        <end position="489"/>
    </location>
</feature>
<keyword evidence="6" id="KW-1185">Reference proteome</keyword>
<dbReference type="Proteomes" id="UP000004699">
    <property type="component" value="Unassembled WGS sequence"/>
</dbReference>
<keyword evidence="1" id="KW-0175">Coiled coil</keyword>
<feature type="domain" description="LysM" evidence="4">
    <location>
        <begin position="190"/>
        <end position="245"/>
    </location>
</feature>
<dbReference type="SUPFAM" id="SSF48452">
    <property type="entry name" value="TPR-like"/>
    <property type="match status" value="1"/>
</dbReference>
<evidence type="ECO:0000313" key="5">
    <source>
        <dbReference type="EMBL" id="EED36097.1"/>
    </source>
</evidence>
<dbReference type="NCBIfam" id="TIGR03504">
    <property type="entry name" value="FimV_Cterm"/>
    <property type="match status" value="1"/>
</dbReference>
<feature type="compositionally biased region" description="Polar residues" evidence="2">
    <location>
        <begin position="337"/>
        <end position="347"/>
    </location>
</feature>
<dbReference type="AlphaFoldDB" id="B8KYD3"/>
<feature type="region of interest" description="Disordered" evidence="2">
    <location>
        <begin position="138"/>
        <end position="184"/>
    </location>
</feature>
<dbReference type="Pfam" id="PF25800">
    <property type="entry name" value="FimV_N"/>
    <property type="match status" value="1"/>
</dbReference>
<feature type="compositionally biased region" description="Low complexity" evidence="2">
    <location>
        <begin position="153"/>
        <end position="170"/>
    </location>
</feature>
<dbReference type="Gene3D" id="1.20.58.2200">
    <property type="match status" value="1"/>
</dbReference>